<feature type="domain" description="Glycosyltransferase 2-like" evidence="8">
    <location>
        <begin position="8"/>
        <end position="170"/>
    </location>
</feature>
<dbReference type="Gene3D" id="3.90.550.10">
    <property type="entry name" value="Spore Coat Polysaccharide Biosynthesis Protein SpsA, Chain A"/>
    <property type="match status" value="1"/>
</dbReference>
<dbReference type="GO" id="GO:0099621">
    <property type="term" value="F:undecaprenyl-phosphate 4-deoxy-4-formamido-L-arabinose transferase activity"/>
    <property type="evidence" value="ECO:0007669"/>
    <property type="project" value="TreeGrafter"/>
</dbReference>
<keyword evidence="7" id="KW-0472">Membrane</keyword>
<evidence type="ECO:0000256" key="4">
    <source>
        <dbReference type="ARBA" id="ARBA00022692"/>
    </source>
</evidence>
<reference evidence="9" key="1">
    <citation type="submission" date="2018-05" db="EMBL/GenBank/DDBJ databases">
        <authorList>
            <person name="Lanie J.A."/>
            <person name="Ng W.-L."/>
            <person name="Kazmierczak K.M."/>
            <person name="Andrzejewski T.M."/>
            <person name="Davidsen T.M."/>
            <person name="Wayne K.J."/>
            <person name="Tettelin H."/>
            <person name="Glass J.I."/>
            <person name="Rusch D."/>
            <person name="Podicherti R."/>
            <person name="Tsui H.-C.T."/>
            <person name="Winkler M.E."/>
        </authorList>
    </citation>
    <scope>NUCLEOTIDE SEQUENCE</scope>
</reference>
<proteinExistence type="predicted"/>
<keyword evidence="5" id="KW-0448">Lipopolysaccharide biosynthesis</keyword>
<dbReference type="InterPro" id="IPR001173">
    <property type="entry name" value="Glyco_trans_2-like"/>
</dbReference>
<evidence type="ECO:0000256" key="2">
    <source>
        <dbReference type="ARBA" id="ARBA00022676"/>
    </source>
</evidence>
<dbReference type="GO" id="GO:0005886">
    <property type="term" value="C:plasma membrane"/>
    <property type="evidence" value="ECO:0007669"/>
    <property type="project" value="TreeGrafter"/>
</dbReference>
<evidence type="ECO:0000256" key="1">
    <source>
        <dbReference type="ARBA" id="ARBA00022475"/>
    </source>
</evidence>
<evidence type="ECO:0000259" key="8">
    <source>
        <dbReference type="Pfam" id="PF00535"/>
    </source>
</evidence>
<keyword evidence="6" id="KW-1133">Transmembrane helix</keyword>
<evidence type="ECO:0000313" key="9">
    <source>
        <dbReference type="EMBL" id="SVC12427.1"/>
    </source>
</evidence>
<dbReference type="AlphaFoldDB" id="A0A382JMW9"/>
<dbReference type="InterPro" id="IPR050256">
    <property type="entry name" value="Glycosyltransferase_2"/>
</dbReference>
<dbReference type="Pfam" id="PF00535">
    <property type="entry name" value="Glycos_transf_2"/>
    <property type="match status" value="1"/>
</dbReference>
<keyword evidence="4" id="KW-0812">Transmembrane</keyword>
<organism evidence="9">
    <name type="scientific">marine metagenome</name>
    <dbReference type="NCBI Taxonomy" id="408172"/>
    <lineage>
        <taxon>unclassified sequences</taxon>
        <taxon>metagenomes</taxon>
        <taxon>ecological metagenomes</taxon>
    </lineage>
</organism>
<evidence type="ECO:0000256" key="6">
    <source>
        <dbReference type="ARBA" id="ARBA00022989"/>
    </source>
</evidence>
<keyword evidence="1" id="KW-1003">Cell membrane</keyword>
<sequence>MMDSLQVSVVIPVFNEELVLHEFYPRLKKEAESWGKSYELLFVDDGSTDNSFELICKWKKIDSNIRVIKFTRNFGQQAAVLAGFRQSRGDIVVQIDSDLQNPPEEIKRLLGAFTDEVDLVVTIPRKRRDSSLRILGSKVLHFLAQALFGNRFKLNLSSFRAMRRSVIEKIDQCQDRSRYMAVLMSWMAVPTVHVEVDHHLRKMGQTKYGVLPLLRLTWDLITGYSNFP</sequence>
<protein>
    <recommendedName>
        <fullName evidence="8">Glycosyltransferase 2-like domain-containing protein</fullName>
    </recommendedName>
</protein>
<gene>
    <name evidence="9" type="ORF">METZ01_LOCUS265281</name>
</gene>
<evidence type="ECO:0000256" key="3">
    <source>
        <dbReference type="ARBA" id="ARBA00022679"/>
    </source>
</evidence>
<dbReference type="PANTHER" id="PTHR48090">
    <property type="entry name" value="UNDECAPRENYL-PHOSPHATE 4-DEOXY-4-FORMAMIDO-L-ARABINOSE TRANSFERASE-RELATED"/>
    <property type="match status" value="1"/>
</dbReference>
<dbReference type="SUPFAM" id="SSF53448">
    <property type="entry name" value="Nucleotide-diphospho-sugar transferases"/>
    <property type="match status" value="1"/>
</dbReference>
<name>A0A382JMW9_9ZZZZ</name>
<dbReference type="InterPro" id="IPR029044">
    <property type="entry name" value="Nucleotide-diphossugar_trans"/>
</dbReference>
<dbReference type="CDD" id="cd04187">
    <property type="entry name" value="DPM1_like_bac"/>
    <property type="match status" value="1"/>
</dbReference>
<evidence type="ECO:0000256" key="7">
    <source>
        <dbReference type="ARBA" id="ARBA00023136"/>
    </source>
</evidence>
<evidence type="ECO:0000256" key="5">
    <source>
        <dbReference type="ARBA" id="ARBA00022985"/>
    </source>
</evidence>
<feature type="non-terminal residue" evidence="9">
    <location>
        <position position="228"/>
    </location>
</feature>
<dbReference type="EMBL" id="UINC01074836">
    <property type="protein sequence ID" value="SVC12427.1"/>
    <property type="molecule type" value="Genomic_DNA"/>
</dbReference>
<dbReference type="GO" id="GO:0009103">
    <property type="term" value="P:lipopolysaccharide biosynthetic process"/>
    <property type="evidence" value="ECO:0007669"/>
    <property type="project" value="UniProtKB-KW"/>
</dbReference>
<keyword evidence="3" id="KW-0808">Transferase</keyword>
<accession>A0A382JMW9</accession>
<keyword evidence="2" id="KW-0328">Glycosyltransferase</keyword>
<dbReference type="PANTHER" id="PTHR48090:SF3">
    <property type="entry name" value="UNDECAPRENYL-PHOSPHATE 4-DEOXY-4-FORMAMIDO-L-ARABINOSE TRANSFERASE"/>
    <property type="match status" value="1"/>
</dbReference>